<dbReference type="RefSeq" id="WP_272180802.1">
    <property type="nucleotide sequence ID" value="NZ_JAQOMS010000002.1"/>
</dbReference>
<name>A0ABT5FEN0_9GAMM</name>
<dbReference type="Pfam" id="PF00534">
    <property type="entry name" value="Glycos_transf_1"/>
    <property type="match status" value="1"/>
</dbReference>
<comment type="caution">
    <text evidence="11">Lacks conserved residue(s) required for the propagation of feature annotation.</text>
</comment>
<comment type="pathway">
    <text evidence="3 11">Glycan biosynthesis; glycogen biosynthesis.</text>
</comment>
<dbReference type="CDD" id="cd03791">
    <property type="entry name" value="GT5_Glycogen_synthase_DULL1-like"/>
    <property type="match status" value="1"/>
</dbReference>
<proteinExistence type="inferred from homology"/>
<evidence type="ECO:0000259" key="12">
    <source>
        <dbReference type="Pfam" id="PF00534"/>
    </source>
</evidence>
<dbReference type="Proteomes" id="UP001528411">
    <property type="component" value="Unassembled WGS sequence"/>
</dbReference>
<evidence type="ECO:0000256" key="8">
    <source>
        <dbReference type="ARBA" id="ARBA00022679"/>
    </source>
</evidence>
<dbReference type="SUPFAM" id="SSF53756">
    <property type="entry name" value="UDP-Glycosyltransferase/glycogen phosphorylase"/>
    <property type="match status" value="1"/>
</dbReference>
<evidence type="ECO:0000256" key="7">
    <source>
        <dbReference type="ARBA" id="ARBA00022676"/>
    </source>
</evidence>
<evidence type="ECO:0000256" key="10">
    <source>
        <dbReference type="ARBA" id="ARBA00031722"/>
    </source>
</evidence>
<evidence type="ECO:0000256" key="1">
    <source>
        <dbReference type="ARBA" id="ARBA00001478"/>
    </source>
</evidence>
<sequence>MAKYLPIVLNHSGHDTRVILPYYRDIAKAHPVAERTFSFSIRVHIEYQVKVHQITHDNLVVYCVDIPELFDRNGIYSDSYHAYEDNGERFSVFSMAALDFIQYFSDQIQFKPDVIQCNDWHTALLPALFKHDKYWQGQNTKTMLTIHNGAFQGISGKHLVPSLLHRLGADNTHYEADVINFLKLGIINADSIVAVSPNYAEELKSELGSHHLYDIFNQHKDKVFGVLNGCDYKDWDPLNDPYIEQQYDATSLDTKVANKLALQKQNGLEQNANIPMIAMVSRLTDQKGLNYLLPAIRELIQHKIQICIAGTGDPLYVDQLEYLAGKHSANVHFYHGFSEDIAHKYMAATDFFLVPSLFEPCGLTQMYALAYGTLPIVREVGGLKDTVTDITNEDATGVVFKQPTCEQLVSAIRRALLFYHEDTAKFRVVQTRAMNTKFSWQESAEQYVEIYKQMFN</sequence>
<organism evidence="14 15">
    <name type="scientific">Psychrosphaera algicola</name>
    <dbReference type="NCBI Taxonomy" id="3023714"/>
    <lineage>
        <taxon>Bacteria</taxon>
        <taxon>Pseudomonadati</taxon>
        <taxon>Pseudomonadota</taxon>
        <taxon>Gammaproteobacteria</taxon>
        <taxon>Alteromonadales</taxon>
        <taxon>Pseudoalteromonadaceae</taxon>
        <taxon>Psychrosphaera</taxon>
    </lineage>
</organism>
<dbReference type="InterPro" id="IPR001296">
    <property type="entry name" value="Glyco_trans_1"/>
</dbReference>
<dbReference type="NCBIfam" id="TIGR02095">
    <property type="entry name" value="glgA"/>
    <property type="match status" value="1"/>
</dbReference>
<comment type="similarity">
    <text evidence="4 11">Belongs to the glycosyltransferase 1 family. Bacterial/plant glycogen synthase subfamily.</text>
</comment>
<keyword evidence="9 11" id="KW-0320">Glycogen biosynthesis</keyword>
<evidence type="ECO:0000256" key="11">
    <source>
        <dbReference type="HAMAP-Rule" id="MF_00484"/>
    </source>
</evidence>
<comment type="caution">
    <text evidence="14">The sequence shown here is derived from an EMBL/GenBank/DDBJ whole genome shotgun (WGS) entry which is preliminary data.</text>
</comment>
<dbReference type="PANTHER" id="PTHR45825">
    <property type="entry name" value="GRANULE-BOUND STARCH SYNTHASE 1, CHLOROPLASTIC/AMYLOPLASTIC"/>
    <property type="match status" value="1"/>
</dbReference>
<dbReference type="InterPro" id="IPR011835">
    <property type="entry name" value="GS/SS"/>
</dbReference>
<dbReference type="Pfam" id="PF08323">
    <property type="entry name" value="Glyco_transf_5"/>
    <property type="match status" value="1"/>
</dbReference>
<gene>
    <name evidence="11" type="primary">glgA</name>
    <name evidence="14" type="ORF">PN838_11870</name>
</gene>
<evidence type="ECO:0000313" key="14">
    <source>
        <dbReference type="EMBL" id="MDC2889348.1"/>
    </source>
</evidence>
<evidence type="ECO:0000256" key="2">
    <source>
        <dbReference type="ARBA" id="ARBA00002764"/>
    </source>
</evidence>
<dbReference type="EC" id="2.4.1.21" evidence="5 11"/>
<evidence type="ECO:0000256" key="5">
    <source>
        <dbReference type="ARBA" id="ARBA00012588"/>
    </source>
</evidence>
<evidence type="ECO:0000259" key="13">
    <source>
        <dbReference type="Pfam" id="PF08323"/>
    </source>
</evidence>
<feature type="domain" description="Glycosyl transferase family 1" evidence="12">
    <location>
        <begin position="270"/>
        <end position="416"/>
    </location>
</feature>
<keyword evidence="8 11" id="KW-0808">Transferase</keyword>
<dbReference type="InterPro" id="IPR013534">
    <property type="entry name" value="Starch_synth_cat_dom"/>
</dbReference>
<accession>A0ABT5FEN0</accession>
<dbReference type="EMBL" id="JAQOMS010000002">
    <property type="protein sequence ID" value="MDC2889348.1"/>
    <property type="molecule type" value="Genomic_DNA"/>
</dbReference>
<dbReference type="Gene3D" id="3.40.50.2000">
    <property type="entry name" value="Glycogen Phosphorylase B"/>
    <property type="match status" value="2"/>
</dbReference>
<evidence type="ECO:0000256" key="9">
    <source>
        <dbReference type="ARBA" id="ARBA00023056"/>
    </source>
</evidence>
<comment type="catalytic activity">
    <reaction evidence="1 11">
        <text>[(1-&gt;4)-alpha-D-glucosyl](n) + ADP-alpha-D-glucose = [(1-&gt;4)-alpha-D-glucosyl](n+1) + ADP + H(+)</text>
        <dbReference type="Rhea" id="RHEA:18189"/>
        <dbReference type="Rhea" id="RHEA-COMP:9584"/>
        <dbReference type="Rhea" id="RHEA-COMP:9587"/>
        <dbReference type="ChEBI" id="CHEBI:15378"/>
        <dbReference type="ChEBI" id="CHEBI:15444"/>
        <dbReference type="ChEBI" id="CHEBI:57498"/>
        <dbReference type="ChEBI" id="CHEBI:456216"/>
        <dbReference type="EC" id="2.4.1.21"/>
    </reaction>
</comment>
<comment type="function">
    <text evidence="2 11">Synthesizes alpha-1,4-glucan chains using ADP-glucose.</text>
</comment>
<dbReference type="PANTHER" id="PTHR45825:SF11">
    <property type="entry name" value="ALPHA AMYLASE DOMAIN-CONTAINING PROTEIN"/>
    <property type="match status" value="1"/>
</dbReference>
<evidence type="ECO:0000256" key="3">
    <source>
        <dbReference type="ARBA" id="ARBA00004964"/>
    </source>
</evidence>
<evidence type="ECO:0000313" key="15">
    <source>
        <dbReference type="Proteomes" id="UP001528411"/>
    </source>
</evidence>
<dbReference type="HAMAP" id="MF_00484">
    <property type="entry name" value="Glycogen_synth"/>
    <property type="match status" value="1"/>
</dbReference>
<evidence type="ECO:0000256" key="6">
    <source>
        <dbReference type="ARBA" id="ARBA00019935"/>
    </source>
</evidence>
<evidence type="ECO:0000256" key="4">
    <source>
        <dbReference type="ARBA" id="ARBA00010281"/>
    </source>
</evidence>
<keyword evidence="15" id="KW-1185">Reference proteome</keyword>
<keyword evidence="7 11" id="KW-0328">Glycosyltransferase</keyword>
<feature type="domain" description="Starch synthase catalytic" evidence="13">
    <location>
        <begin position="2"/>
        <end position="215"/>
    </location>
</feature>
<protein>
    <recommendedName>
        <fullName evidence="6 11">Glycogen synthase</fullName>
        <ecNumber evidence="5 11">2.4.1.21</ecNumber>
    </recommendedName>
    <alternativeName>
        <fullName evidence="10 11">Starch [bacterial glycogen] synthase</fullName>
    </alternativeName>
</protein>
<reference evidence="14 15" key="1">
    <citation type="submission" date="2023-01" db="EMBL/GenBank/DDBJ databases">
        <title>Psychrosphaera sp. nov., isolated from marine algae.</title>
        <authorList>
            <person name="Bayburt H."/>
            <person name="Choi B.J."/>
            <person name="Kim J.M."/>
            <person name="Choi D.G."/>
            <person name="Jeon C.O."/>
        </authorList>
    </citation>
    <scope>NUCLEOTIDE SEQUENCE [LARGE SCALE GENOMIC DNA]</scope>
    <source>
        <strain evidence="14 15">G1-22</strain>
    </source>
</reference>